<evidence type="ECO:0000313" key="2">
    <source>
        <dbReference type="EMBL" id="KAG0445809.1"/>
    </source>
</evidence>
<sequence length="89" mass="10093">MGRRQSITSECTEQTDNENVYPKEHIMAGMAQISFVTFAREAADLKIGEMRLRKHPGWPQASQGQRVVAEAKIPRNSPKCQVRHLMSLL</sequence>
<dbReference type="Proteomes" id="UP000636800">
    <property type="component" value="Unassembled WGS sequence"/>
</dbReference>
<dbReference type="Proteomes" id="UP000639772">
    <property type="component" value="Unassembled WGS sequence"/>
</dbReference>
<evidence type="ECO:0000313" key="1">
    <source>
        <dbReference type="EMBL" id="KAG0445789.1"/>
    </source>
</evidence>
<reference evidence="3 4" key="1">
    <citation type="journal article" date="2020" name="Nat. Food">
        <title>A phased Vanilla planifolia genome enables genetic improvement of flavour and production.</title>
        <authorList>
            <person name="Hasing T."/>
            <person name="Tang H."/>
            <person name="Brym M."/>
            <person name="Khazi F."/>
            <person name="Huang T."/>
            <person name="Chambers A.H."/>
        </authorList>
    </citation>
    <scope>NUCLEOTIDE SEQUENCE [LARGE SCALE GENOMIC DNA]</scope>
    <source>
        <tissue evidence="1">Leaf</tissue>
    </source>
</reference>
<proteinExistence type="predicted"/>
<dbReference type="EMBL" id="JADCNM010000652">
    <property type="protein sequence ID" value="KAG0445789.1"/>
    <property type="molecule type" value="Genomic_DNA"/>
</dbReference>
<protein>
    <submittedName>
        <fullName evidence="1">Uncharacterized protein</fullName>
    </submittedName>
</protein>
<gene>
    <name evidence="2" type="ORF">HPP92_029151</name>
    <name evidence="1" type="ORF">HPP92_029162</name>
</gene>
<name>A0A835P3E6_VANPL</name>
<organism evidence="1 4">
    <name type="scientific">Vanilla planifolia</name>
    <name type="common">Vanilla</name>
    <dbReference type="NCBI Taxonomy" id="51239"/>
    <lineage>
        <taxon>Eukaryota</taxon>
        <taxon>Viridiplantae</taxon>
        <taxon>Streptophyta</taxon>
        <taxon>Embryophyta</taxon>
        <taxon>Tracheophyta</taxon>
        <taxon>Spermatophyta</taxon>
        <taxon>Magnoliopsida</taxon>
        <taxon>Liliopsida</taxon>
        <taxon>Asparagales</taxon>
        <taxon>Orchidaceae</taxon>
        <taxon>Vanilloideae</taxon>
        <taxon>Vanilleae</taxon>
        <taxon>Vanilla</taxon>
    </lineage>
</organism>
<dbReference type="AlphaFoldDB" id="A0A835P3E6"/>
<keyword evidence="3" id="KW-1185">Reference proteome</keyword>
<evidence type="ECO:0000313" key="4">
    <source>
        <dbReference type="Proteomes" id="UP000639772"/>
    </source>
</evidence>
<dbReference type="EMBL" id="JADCNL010000651">
    <property type="protein sequence ID" value="KAG0445809.1"/>
    <property type="molecule type" value="Genomic_DNA"/>
</dbReference>
<evidence type="ECO:0000313" key="3">
    <source>
        <dbReference type="Proteomes" id="UP000636800"/>
    </source>
</evidence>
<accession>A0A835P3E6</accession>
<comment type="caution">
    <text evidence="1">The sequence shown here is derived from an EMBL/GenBank/DDBJ whole genome shotgun (WGS) entry which is preliminary data.</text>
</comment>